<accession>A0ABR1T8Q6</accession>
<dbReference type="Proteomes" id="UP001480595">
    <property type="component" value="Unassembled WGS sequence"/>
</dbReference>
<name>A0ABR1T8Q6_9PEZI</name>
<evidence type="ECO:0008006" key="3">
    <source>
        <dbReference type="Google" id="ProtNLM"/>
    </source>
</evidence>
<evidence type="ECO:0000313" key="2">
    <source>
        <dbReference type="Proteomes" id="UP001480595"/>
    </source>
</evidence>
<comment type="caution">
    <text evidence="1">The sequence shown here is derived from an EMBL/GenBank/DDBJ whole genome shotgun (WGS) entry which is preliminary data.</text>
</comment>
<reference evidence="1 2" key="1">
    <citation type="submission" date="2023-01" db="EMBL/GenBank/DDBJ databases">
        <title>Analysis of 21 Apiospora genomes using comparative genomics revels a genus with tremendous synthesis potential of carbohydrate active enzymes and secondary metabolites.</title>
        <authorList>
            <person name="Sorensen T."/>
        </authorList>
    </citation>
    <scope>NUCLEOTIDE SEQUENCE [LARGE SCALE GENOMIC DNA]</scope>
    <source>
        <strain evidence="1 2">CBS 135458</strain>
    </source>
</reference>
<dbReference type="SUPFAM" id="SSF81301">
    <property type="entry name" value="Nucleotidyltransferase"/>
    <property type="match status" value="1"/>
</dbReference>
<organism evidence="1 2">
    <name type="scientific">Apiospora phragmitis</name>
    <dbReference type="NCBI Taxonomy" id="2905665"/>
    <lineage>
        <taxon>Eukaryota</taxon>
        <taxon>Fungi</taxon>
        <taxon>Dikarya</taxon>
        <taxon>Ascomycota</taxon>
        <taxon>Pezizomycotina</taxon>
        <taxon>Sordariomycetes</taxon>
        <taxon>Xylariomycetidae</taxon>
        <taxon>Amphisphaeriales</taxon>
        <taxon>Apiosporaceae</taxon>
        <taxon>Apiospora</taxon>
    </lineage>
</organism>
<dbReference type="EMBL" id="JAQQWL010000013">
    <property type="protein sequence ID" value="KAK8042991.1"/>
    <property type="molecule type" value="Genomic_DNA"/>
</dbReference>
<sequence length="224" mass="24599">MSDPNPAPKPTRQHIIDAAAAAAFALGDKVPYALVSGGACSVLGSQRVTEDIDIVVPQGRTSEARQLLRELPDYFDVAPRTLHTYFRSEPAPVRVELLAPPGMFREAFTEATPTLAVHDGRVRVLKPTLLLNTKCGSVQNRRSEERKRSDALDILFLLQWCHRNALYPTGDEVPNATEALVQTFIGLFPCAEHWINAGYDLHGRFTGAAPNKERNNQDPSSSLG</sequence>
<gene>
    <name evidence="1" type="ORF">PG994_013474</name>
</gene>
<keyword evidence="2" id="KW-1185">Reference proteome</keyword>
<dbReference type="InterPro" id="IPR043519">
    <property type="entry name" value="NT_sf"/>
</dbReference>
<dbReference type="RefSeq" id="XP_066709844.1">
    <property type="nucleotide sequence ID" value="XM_066864883.1"/>
</dbReference>
<proteinExistence type="predicted"/>
<evidence type="ECO:0000313" key="1">
    <source>
        <dbReference type="EMBL" id="KAK8042991.1"/>
    </source>
</evidence>
<protein>
    <recommendedName>
        <fullName evidence="3">Nucleotidyl transferase AbiEii/AbiGii toxin family protein</fullName>
    </recommendedName>
</protein>
<dbReference type="Gene3D" id="3.30.460.40">
    <property type="match status" value="1"/>
</dbReference>
<dbReference type="GeneID" id="92097946"/>